<dbReference type="SUPFAM" id="SSF52540">
    <property type="entry name" value="P-loop containing nucleoside triphosphate hydrolases"/>
    <property type="match status" value="1"/>
</dbReference>
<dbReference type="InterPro" id="IPR003439">
    <property type="entry name" value="ABC_transporter-like_ATP-bd"/>
</dbReference>
<proteinExistence type="inferred from homology"/>
<name>A0AA86Y594_STREE</name>
<organism evidence="4 5">
    <name type="scientific">Streptococcus pneumoniae</name>
    <dbReference type="NCBI Taxonomy" id="1313"/>
    <lineage>
        <taxon>Bacteria</taxon>
        <taxon>Bacillati</taxon>
        <taxon>Bacillota</taxon>
        <taxon>Bacilli</taxon>
        <taxon>Lactobacillales</taxon>
        <taxon>Streptococcaceae</taxon>
        <taxon>Streptococcus</taxon>
    </lineage>
</organism>
<evidence type="ECO:0000313" key="4">
    <source>
        <dbReference type="EMBL" id="CIS64113.1"/>
    </source>
</evidence>
<dbReference type="Proteomes" id="UP000042745">
    <property type="component" value="Unassembled WGS sequence"/>
</dbReference>
<dbReference type="EMBL" id="CKGU01000021">
    <property type="protein sequence ID" value="CIS64113.1"/>
    <property type="molecule type" value="Genomic_DNA"/>
</dbReference>
<dbReference type="GO" id="GO:0005524">
    <property type="term" value="F:ATP binding"/>
    <property type="evidence" value="ECO:0007669"/>
    <property type="project" value="UniProtKB-KW"/>
</dbReference>
<dbReference type="AlphaFoldDB" id="A0AA86Y594"/>
<dbReference type="PANTHER" id="PTHR42734">
    <property type="entry name" value="METAL TRANSPORT SYSTEM ATP-BINDING PROTEIN TM_0124-RELATED"/>
    <property type="match status" value="1"/>
</dbReference>
<comment type="caution">
    <text evidence="4">The sequence shown here is derived from an EMBL/GenBank/DDBJ whole genome shotgun (WGS) entry which is preliminary data.</text>
</comment>
<feature type="domain" description="ABC transporter" evidence="3">
    <location>
        <begin position="18"/>
        <end position="67"/>
    </location>
</feature>
<dbReference type="PANTHER" id="PTHR42734:SF6">
    <property type="entry name" value="MOLYBDATE IMPORT ATP-BINDING PROTEIN MOLC"/>
    <property type="match status" value="1"/>
</dbReference>
<accession>A0AA86Y594</accession>
<evidence type="ECO:0000256" key="2">
    <source>
        <dbReference type="ARBA" id="ARBA00022448"/>
    </source>
</evidence>
<dbReference type="GO" id="GO:0016887">
    <property type="term" value="F:ATP hydrolysis activity"/>
    <property type="evidence" value="ECO:0007669"/>
    <property type="project" value="InterPro"/>
</dbReference>
<dbReference type="InterPro" id="IPR050153">
    <property type="entry name" value="Metal_Ion_Import_ABC"/>
</dbReference>
<sequence length="115" mass="13246">MTKNINFTLFNKENYESNNLDSLNLNIALSHQIDGKATNISQGQKQKILFMRSLSQEKDIYSFDEPTGNLDRNSTELFLNEVEKLVNEEKIVIVVTHDKDVIARASKVINMDEFH</sequence>
<evidence type="ECO:0000313" key="5">
    <source>
        <dbReference type="Proteomes" id="UP000042745"/>
    </source>
</evidence>
<dbReference type="RefSeq" id="WP_078138171.1">
    <property type="nucleotide sequence ID" value="NZ_CGGJ01000032.1"/>
</dbReference>
<keyword evidence="2" id="KW-0813">Transport</keyword>
<reference evidence="4 5" key="1">
    <citation type="submission" date="2015-03" db="EMBL/GenBank/DDBJ databases">
        <authorList>
            <consortium name="Pathogen Informatics"/>
            <person name="Murphy D."/>
        </authorList>
    </citation>
    <scope>NUCLEOTIDE SEQUENCE [LARGE SCALE GENOMIC DNA]</scope>
    <source>
        <strain evidence="5">type strain: N</strain>
    </source>
</reference>
<comment type="similarity">
    <text evidence="1">Belongs to the ABC transporter superfamily.</text>
</comment>
<protein>
    <submittedName>
        <fullName evidence="4">Macrolide export ATP-binding/permease protein MacB</fullName>
    </submittedName>
</protein>
<dbReference type="InterPro" id="IPR027417">
    <property type="entry name" value="P-loop_NTPase"/>
</dbReference>
<keyword evidence="4" id="KW-0547">Nucleotide-binding</keyword>
<evidence type="ECO:0000256" key="1">
    <source>
        <dbReference type="ARBA" id="ARBA00005417"/>
    </source>
</evidence>
<dbReference type="CDD" id="cd00267">
    <property type="entry name" value="ABC_ATPase"/>
    <property type="match status" value="1"/>
</dbReference>
<evidence type="ECO:0000259" key="3">
    <source>
        <dbReference type="Pfam" id="PF00005"/>
    </source>
</evidence>
<keyword evidence="4" id="KW-0067">ATP-binding</keyword>
<gene>
    <name evidence="4" type="ORF">ERS019486_01452</name>
</gene>
<dbReference type="Gene3D" id="3.40.50.300">
    <property type="entry name" value="P-loop containing nucleotide triphosphate hydrolases"/>
    <property type="match status" value="1"/>
</dbReference>
<dbReference type="Pfam" id="PF00005">
    <property type="entry name" value="ABC_tran"/>
    <property type="match status" value="1"/>
</dbReference>